<dbReference type="OMA" id="MRVAVCQ"/>
<evidence type="ECO:0000256" key="1">
    <source>
        <dbReference type="ARBA" id="ARBA00022801"/>
    </source>
</evidence>
<gene>
    <name evidence="3" type="ORF">LOTGIDRAFT_188248</name>
</gene>
<evidence type="ECO:0000313" key="3">
    <source>
        <dbReference type="EMBL" id="ESO96084.1"/>
    </source>
</evidence>
<reference evidence="3 4" key="1">
    <citation type="journal article" date="2013" name="Nature">
        <title>Insights into bilaterian evolution from three spiralian genomes.</title>
        <authorList>
            <person name="Simakov O."/>
            <person name="Marletaz F."/>
            <person name="Cho S.J."/>
            <person name="Edsinger-Gonzales E."/>
            <person name="Havlak P."/>
            <person name="Hellsten U."/>
            <person name="Kuo D.H."/>
            <person name="Larsson T."/>
            <person name="Lv J."/>
            <person name="Arendt D."/>
            <person name="Savage R."/>
            <person name="Osoegawa K."/>
            <person name="de Jong P."/>
            <person name="Grimwood J."/>
            <person name="Chapman J.A."/>
            <person name="Shapiro H."/>
            <person name="Aerts A."/>
            <person name="Otillar R.P."/>
            <person name="Terry A.Y."/>
            <person name="Boore J.L."/>
            <person name="Grigoriev I.V."/>
            <person name="Lindberg D.R."/>
            <person name="Seaver E.C."/>
            <person name="Weisblat D.A."/>
            <person name="Putnam N.H."/>
            <person name="Rokhsar D.S."/>
        </authorList>
    </citation>
    <scope>NUCLEOTIDE SEQUENCE [LARGE SCALE GENOMIC DNA]</scope>
</reference>
<dbReference type="RefSeq" id="XP_009053200.1">
    <property type="nucleotide sequence ID" value="XM_009054952.1"/>
</dbReference>
<dbReference type="InterPro" id="IPR036526">
    <property type="entry name" value="C-N_Hydrolase_sf"/>
</dbReference>
<keyword evidence="1" id="KW-0378">Hydrolase</keyword>
<dbReference type="HOGENOM" id="CLU_030130_1_2_1"/>
<dbReference type="PROSITE" id="PS50263">
    <property type="entry name" value="CN_HYDROLASE"/>
    <property type="match status" value="1"/>
</dbReference>
<dbReference type="GeneID" id="20244782"/>
<keyword evidence="4" id="KW-1185">Reference proteome</keyword>
<dbReference type="STRING" id="225164.V4C3H4"/>
<dbReference type="PROSITE" id="PS01227">
    <property type="entry name" value="UPF0012"/>
    <property type="match status" value="1"/>
</dbReference>
<protein>
    <recommendedName>
        <fullName evidence="2">CN hydrolase domain-containing protein</fullName>
    </recommendedName>
</protein>
<dbReference type="InterPro" id="IPR001110">
    <property type="entry name" value="UPF0012_CS"/>
</dbReference>
<proteinExistence type="predicted"/>
<name>V4C3H4_LOTGI</name>
<dbReference type="SUPFAM" id="SSF56317">
    <property type="entry name" value="Carbon-nitrogen hydrolase"/>
    <property type="match status" value="1"/>
</dbReference>
<dbReference type="Proteomes" id="UP000030746">
    <property type="component" value="Unassembled WGS sequence"/>
</dbReference>
<evidence type="ECO:0000313" key="4">
    <source>
        <dbReference type="Proteomes" id="UP000030746"/>
    </source>
</evidence>
<accession>V4C3H4</accession>
<dbReference type="OrthoDB" id="680339at2759"/>
<dbReference type="EMBL" id="KB201549">
    <property type="protein sequence ID" value="ESO96084.1"/>
    <property type="molecule type" value="Genomic_DNA"/>
</dbReference>
<dbReference type="InterPro" id="IPR045254">
    <property type="entry name" value="Nit1/2_C-N_Hydrolase"/>
</dbReference>
<dbReference type="Pfam" id="PF00795">
    <property type="entry name" value="CN_hydrolase"/>
    <property type="match status" value="1"/>
</dbReference>
<feature type="domain" description="CN hydrolase" evidence="2">
    <location>
        <begin position="43"/>
        <end position="291"/>
    </location>
</feature>
<dbReference type="PANTHER" id="PTHR23088">
    <property type="entry name" value="NITRILASE-RELATED"/>
    <property type="match status" value="1"/>
</dbReference>
<dbReference type="CTD" id="20244782"/>
<dbReference type="FunFam" id="3.60.110.10:FF:000005">
    <property type="entry name" value="nitrilase homolog 1 isoform X1"/>
    <property type="match status" value="1"/>
</dbReference>
<dbReference type="InterPro" id="IPR003010">
    <property type="entry name" value="C-N_Hydrolase"/>
</dbReference>
<sequence length="316" mass="35363">MRSVYKKTSVIIFNKIVTTNYHLPVLSINHLQYSKMATVKVNPRIGVCQFTATSNKEENFSTCKSLIEKSAALGAKVIFLPEACDYIAETIQSSVDMAESLDGPILTQFKQLAQSNNVWLSAGFHIKSKSDENRVYNSHVMINSEGVITAVYNKAHLFDLDIKNTVKLTESSFTIPGSHIIEPIQTPVGRLGLATCYDLRFPDMAITLRQQGAEILTYPSVFTQTTGLAHWEPLLRSRAIENQCYVVAAAQIGKHNNKRTSYGHSMVVDPWGTVIAQCKDGTDVCLAEIDHEYLYKIRQDMPVQSHKRTDLYSPIN</sequence>
<dbReference type="PANTHER" id="PTHR23088:SF27">
    <property type="entry name" value="DEAMINATED GLUTATHIONE AMIDASE"/>
    <property type="match status" value="1"/>
</dbReference>
<dbReference type="Gene3D" id="3.60.110.10">
    <property type="entry name" value="Carbon-nitrogen hydrolase"/>
    <property type="match status" value="1"/>
</dbReference>
<dbReference type="CDD" id="cd07572">
    <property type="entry name" value="nit"/>
    <property type="match status" value="1"/>
</dbReference>
<dbReference type="GO" id="GO:0016811">
    <property type="term" value="F:hydrolase activity, acting on carbon-nitrogen (but not peptide) bonds, in linear amides"/>
    <property type="evidence" value="ECO:0007669"/>
    <property type="project" value="InterPro"/>
</dbReference>
<evidence type="ECO:0000259" key="2">
    <source>
        <dbReference type="PROSITE" id="PS50263"/>
    </source>
</evidence>
<dbReference type="AlphaFoldDB" id="V4C3H4"/>
<feature type="non-terminal residue" evidence="3">
    <location>
        <position position="316"/>
    </location>
</feature>
<organism evidence="3 4">
    <name type="scientific">Lottia gigantea</name>
    <name type="common">Giant owl limpet</name>
    <dbReference type="NCBI Taxonomy" id="225164"/>
    <lineage>
        <taxon>Eukaryota</taxon>
        <taxon>Metazoa</taxon>
        <taxon>Spiralia</taxon>
        <taxon>Lophotrochozoa</taxon>
        <taxon>Mollusca</taxon>
        <taxon>Gastropoda</taxon>
        <taxon>Patellogastropoda</taxon>
        <taxon>Lottioidea</taxon>
        <taxon>Lottiidae</taxon>
        <taxon>Lottia</taxon>
    </lineage>
</organism>
<dbReference type="KEGG" id="lgi:LOTGIDRAFT_188248"/>